<feature type="transmembrane region" description="Helical" evidence="1">
    <location>
        <begin position="67"/>
        <end position="87"/>
    </location>
</feature>
<dbReference type="Proteomes" id="UP000785679">
    <property type="component" value="Unassembled WGS sequence"/>
</dbReference>
<evidence type="ECO:0000313" key="3">
    <source>
        <dbReference type="Proteomes" id="UP000785679"/>
    </source>
</evidence>
<feature type="transmembrane region" description="Helical" evidence="1">
    <location>
        <begin position="128"/>
        <end position="149"/>
    </location>
</feature>
<protein>
    <submittedName>
        <fullName evidence="2">Uncharacterized protein</fullName>
    </submittedName>
</protein>
<feature type="transmembrane region" description="Helical" evidence="1">
    <location>
        <begin position="236"/>
        <end position="254"/>
    </location>
</feature>
<accession>A0A8J8NJH3</accession>
<evidence type="ECO:0000313" key="2">
    <source>
        <dbReference type="EMBL" id="TNV76366.1"/>
    </source>
</evidence>
<sequence length="273" mass="31277">MMYLQSRKLISFHQLGSKFNKGRYISMSKPTVESTTGNTKVESFDYNSLDYLEPRFPGLVNKQGLNILRAISSIVLLVIWVFVFAWTHPITQFVYMTMWGNTTSLITSFFSLYITIKGTENVGSKIKKWNYLLLEFVFSMEMVITVIYWTVLHDMIMAKLKAEGNEHGIPLQIGIHSVPLIAVCCNVVLSKVRFDPGSWKITFVATTIFMFVNYGGKEFTGKPLYPFLPWDGSFRTYFNAVFLVLISTVLNYLCSRFIVNMLPLSSAKPNKRL</sequence>
<evidence type="ECO:0000256" key="1">
    <source>
        <dbReference type="SAM" id="Phobius"/>
    </source>
</evidence>
<name>A0A8J8NJH3_HALGN</name>
<keyword evidence="1" id="KW-0812">Transmembrane</keyword>
<gene>
    <name evidence="2" type="ORF">FGO68_gene17695</name>
</gene>
<feature type="transmembrane region" description="Helical" evidence="1">
    <location>
        <begin position="201"/>
        <end position="216"/>
    </location>
</feature>
<feature type="transmembrane region" description="Helical" evidence="1">
    <location>
        <begin position="169"/>
        <end position="189"/>
    </location>
</feature>
<keyword evidence="3" id="KW-1185">Reference proteome</keyword>
<keyword evidence="1" id="KW-0472">Membrane</keyword>
<proteinExistence type="predicted"/>
<feature type="transmembrane region" description="Helical" evidence="1">
    <location>
        <begin position="93"/>
        <end position="116"/>
    </location>
</feature>
<organism evidence="2 3">
    <name type="scientific">Halteria grandinella</name>
    <dbReference type="NCBI Taxonomy" id="5974"/>
    <lineage>
        <taxon>Eukaryota</taxon>
        <taxon>Sar</taxon>
        <taxon>Alveolata</taxon>
        <taxon>Ciliophora</taxon>
        <taxon>Intramacronucleata</taxon>
        <taxon>Spirotrichea</taxon>
        <taxon>Stichotrichia</taxon>
        <taxon>Sporadotrichida</taxon>
        <taxon>Halteriidae</taxon>
        <taxon>Halteria</taxon>
    </lineage>
</organism>
<dbReference type="AlphaFoldDB" id="A0A8J8NJH3"/>
<keyword evidence="1" id="KW-1133">Transmembrane helix</keyword>
<comment type="caution">
    <text evidence="2">The sequence shown here is derived from an EMBL/GenBank/DDBJ whole genome shotgun (WGS) entry which is preliminary data.</text>
</comment>
<reference evidence="2" key="1">
    <citation type="submission" date="2019-06" db="EMBL/GenBank/DDBJ databases">
        <authorList>
            <person name="Zheng W."/>
        </authorList>
    </citation>
    <scope>NUCLEOTIDE SEQUENCE</scope>
    <source>
        <strain evidence="2">QDHG01</strain>
    </source>
</reference>
<dbReference type="EMBL" id="RRYP01013732">
    <property type="protein sequence ID" value="TNV76366.1"/>
    <property type="molecule type" value="Genomic_DNA"/>
</dbReference>